<accession>A0A815Y4N7</accession>
<gene>
    <name evidence="2" type="ORF">EDS130_LOCUS46812</name>
</gene>
<dbReference type="EMBL" id="CAJNOJ010003987">
    <property type="protein sequence ID" value="CAF1566048.1"/>
    <property type="molecule type" value="Genomic_DNA"/>
</dbReference>
<sequence length="67" mass="7365">IGRSPSTSNLSNTTYQTPLNQTVNTTVTQNPPVASTPITNQLSFHPIRRQIRINLTNFVAKLTSSII</sequence>
<proteinExistence type="predicted"/>
<feature type="compositionally biased region" description="Low complexity" evidence="1">
    <location>
        <begin position="16"/>
        <end position="32"/>
    </location>
</feature>
<protein>
    <submittedName>
        <fullName evidence="2">Uncharacterized protein</fullName>
    </submittedName>
</protein>
<name>A0A815Y4N7_ADIRI</name>
<comment type="caution">
    <text evidence="2">The sequence shown here is derived from an EMBL/GenBank/DDBJ whole genome shotgun (WGS) entry which is preliminary data.</text>
</comment>
<feature type="non-terminal residue" evidence="2">
    <location>
        <position position="1"/>
    </location>
</feature>
<evidence type="ECO:0000313" key="3">
    <source>
        <dbReference type="Proteomes" id="UP000663852"/>
    </source>
</evidence>
<evidence type="ECO:0000313" key="2">
    <source>
        <dbReference type="EMBL" id="CAF1566048.1"/>
    </source>
</evidence>
<reference evidence="2" key="1">
    <citation type="submission" date="2021-02" db="EMBL/GenBank/DDBJ databases">
        <authorList>
            <person name="Nowell W R."/>
        </authorList>
    </citation>
    <scope>NUCLEOTIDE SEQUENCE</scope>
</reference>
<feature type="compositionally biased region" description="Polar residues" evidence="1">
    <location>
        <begin position="1"/>
        <end position="15"/>
    </location>
</feature>
<organism evidence="2 3">
    <name type="scientific">Adineta ricciae</name>
    <name type="common">Rotifer</name>
    <dbReference type="NCBI Taxonomy" id="249248"/>
    <lineage>
        <taxon>Eukaryota</taxon>
        <taxon>Metazoa</taxon>
        <taxon>Spiralia</taxon>
        <taxon>Gnathifera</taxon>
        <taxon>Rotifera</taxon>
        <taxon>Eurotatoria</taxon>
        <taxon>Bdelloidea</taxon>
        <taxon>Adinetida</taxon>
        <taxon>Adinetidae</taxon>
        <taxon>Adineta</taxon>
    </lineage>
</organism>
<feature type="region of interest" description="Disordered" evidence="1">
    <location>
        <begin position="1"/>
        <end position="32"/>
    </location>
</feature>
<dbReference type="Proteomes" id="UP000663852">
    <property type="component" value="Unassembled WGS sequence"/>
</dbReference>
<evidence type="ECO:0000256" key="1">
    <source>
        <dbReference type="SAM" id="MobiDB-lite"/>
    </source>
</evidence>
<dbReference type="AlphaFoldDB" id="A0A815Y4N7"/>